<feature type="repeat" description="TPR" evidence="3">
    <location>
        <begin position="97"/>
        <end position="130"/>
    </location>
</feature>
<comment type="caution">
    <text evidence="4">The sequence shown here is derived from an EMBL/GenBank/DDBJ whole genome shotgun (WGS) entry which is preliminary data.</text>
</comment>
<dbReference type="EMBL" id="JAFLNC010000002">
    <property type="protein sequence ID" value="MBO0333382.1"/>
    <property type="molecule type" value="Genomic_DNA"/>
</dbReference>
<organism evidence="4 5">
    <name type="scientific">Sneathiella sedimenti</name>
    <dbReference type="NCBI Taxonomy" id="2816034"/>
    <lineage>
        <taxon>Bacteria</taxon>
        <taxon>Pseudomonadati</taxon>
        <taxon>Pseudomonadota</taxon>
        <taxon>Alphaproteobacteria</taxon>
        <taxon>Sneathiellales</taxon>
        <taxon>Sneathiellaceae</taxon>
        <taxon>Sneathiella</taxon>
    </lineage>
</organism>
<feature type="repeat" description="TPR" evidence="3">
    <location>
        <begin position="63"/>
        <end position="96"/>
    </location>
</feature>
<protein>
    <recommendedName>
        <fullName evidence="6">Tetratricopeptide repeat protein</fullName>
    </recommendedName>
</protein>
<evidence type="ECO:0000313" key="5">
    <source>
        <dbReference type="Proteomes" id="UP000664761"/>
    </source>
</evidence>
<evidence type="ECO:0000313" key="4">
    <source>
        <dbReference type="EMBL" id="MBO0333382.1"/>
    </source>
</evidence>
<dbReference type="InterPro" id="IPR050498">
    <property type="entry name" value="Ycf3"/>
</dbReference>
<dbReference type="RefSeq" id="WP_207043643.1">
    <property type="nucleotide sequence ID" value="NZ_JAFLNC010000002.1"/>
</dbReference>
<evidence type="ECO:0000256" key="1">
    <source>
        <dbReference type="ARBA" id="ARBA00022737"/>
    </source>
</evidence>
<dbReference type="Pfam" id="PF13432">
    <property type="entry name" value="TPR_16"/>
    <property type="match status" value="1"/>
</dbReference>
<sequence length="372" mass="42958">MRYLTVLFIFILGITSLPSMVNGTMLESCKKNPSADARKYHKLEIQFYTLCLELTEISDKERATYLRKRGMAYGYQKKFSVALDDLNSAIKLDPNNALLFVSKGLIYVEKRDFKSAFREFAEALDRDPNNHQALLSRGLLYEKLNNDENAKEDFQNAINAGAQHPYLLQKARQYGLLLGGGVNRPGTHILFEIPNTFTLILKDQTLRSSILKYIPKAERLDNWSEIIQVTTTGFKEPRTDFAGQYWAERLKAYAKTCKKSEFRDYNFPNSSFTYPKESPDYPGHFLVESDRVRAGMLFCDGLDTTGMYNTLSPKLNVFFFVKVIETPYRKYVFQYMWRNADKFANFVELSGKLENFIIPTMMGAQVYLEKIP</sequence>
<dbReference type="Gene3D" id="1.25.40.10">
    <property type="entry name" value="Tetratricopeptide repeat domain"/>
    <property type="match status" value="1"/>
</dbReference>
<evidence type="ECO:0000256" key="3">
    <source>
        <dbReference type="PROSITE-ProRule" id="PRU00339"/>
    </source>
</evidence>
<dbReference type="PANTHER" id="PTHR44858:SF1">
    <property type="entry name" value="UDP-N-ACETYLGLUCOSAMINE--PEPTIDE N-ACETYLGLUCOSAMINYLTRANSFERASE SPINDLY-RELATED"/>
    <property type="match status" value="1"/>
</dbReference>
<evidence type="ECO:0000256" key="2">
    <source>
        <dbReference type="ARBA" id="ARBA00022803"/>
    </source>
</evidence>
<dbReference type="InterPro" id="IPR019734">
    <property type="entry name" value="TPR_rpt"/>
</dbReference>
<dbReference type="Proteomes" id="UP000664761">
    <property type="component" value="Unassembled WGS sequence"/>
</dbReference>
<dbReference type="PROSITE" id="PS50005">
    <property type="entry name" value="TPR"/>
    <property type="match status" value="3"/>
</dbReference>
<dbReference type="PANTHER" id="PTHR44858">
    <property type="entry name" value="TETRATRICOPEPTIDE REPEAT PROTEIN 6"/>
    <property type="match status" value="1"/>
</dbReference>
<gene>
    <name evidence="4" type="ORF">J0X12_07145</name>
</gene>
<name>A0ABS3F4C0_9PROT</name>
<proteinExistence type="predicted"/>
<accession>A0ABS3F4C0</accession>
<dbReference type="InterPro" id="IPR011990">
    <property type="entry name" value="TPR-like_helical_dom_sf"/>
</dbReference>
<dbReference type="SUPFAM" id="SSF48452">
    <property type="entry name" value="TPR-like"/>
    <property type="match status" value="1"/>
</dbReference>
<keyword evidence="2 3" id="KW-0802">TPR repeat</keyword>
<keyword evidence="1" id="KW-0677">Repeat</keyword>
<evidence type="ECO:0008006" key="6">
    <source>
        <dbReference type="Google" id="ProtNLM"/>
    </source>
</evidence>
<keyword evidence="5" id="KW-1185">Reference proteome</keyword>
<dbReference type="SMART" id="SM00028">
    <property type="entry name" value="TPR"/>
    <property type="match status" value="3"/>
</dbReference>
<feature type="repeat" description="TPR" evidence="3">
    <location>
        <begin position="131"/>
        <end position="164"/>
    </location>
</feature>
<reference evidence="4 5" key="1">
    <citation type="submission" date="2021-03" db="EMBL/GenBank/DDBJ databases">
        <title>Sneathiella sp. CAU 1612 isolated from Kang Won-do.</title>
        <authorList>
            <person name="Kim W."/>
        </authorList>
    </citation>
    <scope>NUCLEOTIDE SEQUENCE [LARGE SCALE GENOMIC DNA]</scope>
    <source>
        <strain evidence="4 5">CAU 1612</strain>
    </source>
</reference>